<sequence length="523" mass="60481">NRAQQRPHKQSWIEERERERERPRERVCVIEFPMSFSFSPDCRSTKDSKPINWQTEFKGGEEQLLSYNKPLYQTYRQTIILKEIKCQTEFSSSGWGSNPQLPRNTLWQNLRTVRESGVLGTMSGEERKLQESMFEVLTSEASYLKSLNVLVDHFENSKELNETIILRDKEILFSSINRVKDVSERFLEDMEARVEESVRISDVCDIIHHHAQKYFQIYINYVRNQLYQEQKYSHLMESNSHFAAVIVRLQELPDCQRLPLMSFLLLPFQRITRIKMLIENILQKTKEGSTNEENATKALGVVSKIIDECSAEVGKMKQMEELIDIAKKLEFDKLKAIPIISQARYLEKRGEITEISQRGNLFGMKPKSVALYLFLFNDLLLITSRKRQGYQQTLNSPTATHDSYTAPFALGGCPKVLDSQGFRPDLKAQIPMVRWAGEGTRSSPEPAERREWTGRYGVSNNNNNIPFIERLSRREDVPRRCTVGSGPEPWGGNDQGEGREGRERGGGRESRAELKAEGQRERS</sequence>
<proteinExistence type="predicted"/>
<dbReference type="InParanoid" id="A0A4W3HPG8"/>
<name>A0A4W3HPG8_CALMI</name>
<dbReference type="FunFam" id="1.20.900.10:FF:000007">
    <property type="entry name" value="rho guanine nucleotide exchange factor 19"/>
    <property type="match status" value="1"/>
</dbReference>
<reference evidence="5" key="2">
    <citation type="journal article" date="2007" name="PLoS Biol.">
        <title>Survey sequencing and comparative analysis of the elephant shark (Callorhinchus milii) genome.</title>
        <authorList>
            <person name="Venkatesh B."/>
            <person name="Kirkness E.F."/>
            <person name="Loh Y.H."/>
            <person name="Halpern A.L."/>
            <person name="Lee A.P."/>
            <person name="Johnson J."/>
            <person name="Dandona N."/>
            <person name="Viswanathan L.D."/>
            <person name="Tay A."/>
            <person name="Venter J.C."/>
            <person name="Strausberg R.L."/>
            <person name="Brenner S."/>
        </authorList>
    </citation>
    <scope>NUCLEOTIDE SEQUENCE [LARGE SCALE GENOMIC DNA]</scope>
</reference>
<evidence type="ECO:0000259" key="3">
    <source>
        <dbReference type="PROSITE" id="PS50010"/>
    </source>
</evidence>
<evidence type="ECO:0000313" key="4">
    <source>
        <dbReference type="Ensembl" id="ENSCMIP00000011204.1"/>
    </source>
</evidence>
<dbReference type="InterPro" id="IPR000219">
    <property type="entry name" value="DH_dom"/>
</dbReference>
<reference evidence="4" key="4">
    <citation type="submission" date="2025-08" db="UniProtKB">
        <authorList>
            <consortium name="Ensembl"/>
        </authorList>
    </citation>
    <scope>IDENTIFICATION</scope>
</reference>
<dbReference type="Ensembl" id="ENSCMIT00000011484.1">
    <property type="protein sequence ID" value="ENSCMIP00000011204.1"/>
    <property type="gene ID" value="ENSCMIG00000005829.1"/>
</dbReference>
<dbReference type="PANTHER" id="PTHR12845:SF7">
    <property type="entry name" value="RHO GUANINE NUCLEOTIDE EXCHANGE FACTOR 15"/>
    <property type="match status" value="1"/>
</dbReference>
<dbReference type="GeneTree" id="ENSGT01030000234571"/>
<dbReference type="Proteomes" id="UP000314986">
    <property type="component" value="Unassembled WGS sequence"/>
</dbReference>
<accession>A0A4W3HPG8</accession>
<dbReference type="InterPro" id="IPR011993">
    <property type="entry name" value="PH-like_dom_sf"/>
</dbReference>
<reference evidence="5" key="1">
    <citation type="journal article" date="2006" name="Science">
        <title>Ancient noncoding elements conserved in the human genome.</title>
        <authorList>
            <person name="Venkatesh B."/>
            <person name="Kirkness E.F."/>
            <person name="Loh Y.H."/>
            <person name="Halpern A.L."/>
            <person name="Lee A.P."/>
            <person name="Johnson J."/>
            <person name="Dandona N."/>
            <person name="Viswanathan L.D."/>
            <person name="Tay A."/>
            <person name="Venter J.C."/>
            <person name="Strausberg R.L."/>
            <person name="Brenner S."/>
        </authorList>
    </citation>
    <scope>NUCLEOTIDE SEQUENCE [LARGE SCALE GENOMIC DNA]</scope>
</reference>
<feature type="region of interest" description="Disordered" evidence="2">
    <location>
        <begin position="437"/>
        <end position="458"/>
    </location>
</feature>
<dbReference type="PANTHER" id="PTHR12845">
    <property type="entry name" value="GUANINE NUCLEOTIDE EXCHANGE FACTOR"/>
    <property type="match status" value="1"/>
</dbReference>
<evidence type="ECO:0000256" key="1">
    <source>
        <dbReference type="ARBA" id="ARBA00022658"/>
    </source>
</evidence>
<feature type="region of interest" description="Disordered" evidence="2">
    <location>
        <begin position="477"/>
        <end position="523"/>
    </location>
</feature>
<organism evidence="4 5">
    <name type="scientific">Callorhinchus milii</name>
    <name type="common">Ghost shark</name>
    <dbReference type="NCBI Taxonomy" id="7868"/>
    <lineage>
        <taxon>Eukaryota</taxon>
        <taxon>Metazoa</taxon>
        <taxon>Chordata</taxon>
        <taxon>Craniata</taxon>
        <taxon>Vertebrata</taxon>
        <taxon>Chondrichthyes</taxon>
        <taxon>Holocephali</taxon>
        <taxon>Chimaeriformes</taxon>
        <taxon>Callorhinchidae</taxon>
        <taxon>Callorhinchus</taxon>
    </lineage>
</organism>
<feature type="compositionally biased region" description="Basic and acidic residues" evidence="2">
    <location>
        <begin position="496"/>
        <end position="523"/>
    </location>
</feature>
<evidence type="ECO:0000256" key="2">
    <source>
        <dbReference type="SAM" id="MobiDB-lite"/>
    </source>
</evidence>
<dbReference type="GO" id="GO:0005085">
    <property type="term" value="F:guanyl-nucleotide exchange factor activity"/>
    <property type="evidence" value="ECO:0007669"/>
    <property type="project" value="UniProtKB-KW"/>
</dbReference>
<dbReference type="InterPro" id="IPR035899">
    <property type="entry name" value="DBL_dom_sf"/>
</dbReference>
<evidence type="ECO:0000313" key="5">
    <source>
        <dbReference type="Proteomes" id="UP000314986"/>
    </source>
</evidence>
<dbReference type="Pfam" id="PF00621">
    <property type="entry name" value="RhoGEF"/>
    <property type="match status" value="1"/>
</dbReference>
<dbReference type="PROSITE" id="PS50010">
    <property type="entry name" value="DH_2"/>
    <property type="match status" value="1"/>
</dbReference>
<dbReference type="SMART" id="SM00325">
    <property type="entry name" value="RhoGEF"/>
    <property type="match status" value="1"/>
</dbReference>
<dbReference type="Gene3D" id="1.20.900.10">
    <property type="entry name" value="Dbl homology (DH) domain"/>
    <property type="match status" value="1"/>
</dbReference>
<keyword evidence="1" id="KW-0344">Guanine-nucleotide releasing factor</keyword>
<dbReference type="AlphaFoldDB" id="A0A4W3HPG8"/>
<dbReference type="CDD" id="cd00160">
    <property type="entry name" value="RhoGEF"/>
    <property type="match status" value="1"/>
</dbReference>
<dbReference type="SUPFAM" id="SSF48065">
    <property type="entry name" value="DBL homology domain (DH-domain)"/>
    <property type="match status" value="1"/>
</dbReference>
<reference evidence="4" key="5">
    <citation type="submission" date="2025-09" db="UniProtKB">
        <authorList>
            <consortium name="Ensembl"/>
        </authorList>
    </citation>
    <scope>IDENTIFICATION</scope>
</reference>
<reference evidence="5" key="3">
    <citation type="journal article" date="2014" name="Nature">
        <title>Elephant shark genome provides unique insights into gnathostome evolution.</title>
        <authorList>
            <consortium name="International Elephant Shark Genome Sequencing Consortium"/>
            <person name="Venkatesh B."/>
            <person name="Lee A.P."/>
            <person name="Ravi V."/>
            <person name="Maurya A.K."/>
            <person name="Lian M.M."/>
            <person name="Swann J.B."/>
            <person name="Ohta Y."/>
            <person name="Flajnik M.F."/>
            <person name="Sutoh Y."/>
            <person name="Kasahara M."/>
            <person name="Hoon S."/>
            <person name="Gangu V."/>
            <person name="Roy S.W."/>
            <person name="Irimia M."/>
            <person name="Korzh V."/>
            <person name="Kondrychyn I."/>
            <person name="Lim Z.W."/>
            <person name="Tay B.H."/>
            <person name="Tohari S."/>
            <person name="Kong K.W."/>
            <person name="Ho S."/>
            <person name="Lorente-Galdos B."/>
            <person name="Quilez J."/>
            <person name="Marques-Bonet T."/>
            <person name="Raney B.J."/>
            <person name="Ingham P.W."/>
            <person name="Tay A."/>
            <person name="Hillier L.W."/>
            <person name="Minx P."/>
            <person name="Boehm T."/>
            <person name="Wilson R.K."/>
            <person name="Brenner S."/>
            <person name="Warren W.C."/>
        </authorList>
    </citation>
    <scope>NUCLEOTIDE SEQUENCE [LARGE SCALE GENOMIC DNA]</scope>
</reference>
<feature type="domain" description="DH" evidence="3">
    <location>
        <begin position="128"/>
        <end position="312"/>
    </location>
</feature>
<dbReference type="InterPro" id="IPR047271">
    <property type="entry name" value="Ephexin-like"/>
</dbReference>
<dbReference type="Gene3D" id="2.30.29.30">
    <property type="entry name" value="Pleckstrin-homology domain (PH domain)/Phosphotyrosine-binding domain (PTB)"/>
    <property type="match status" value="1"/>
</dbReference>
<protein>
    <recommendedName>
        <fullName evidence="3">DH domain-containing protein</fullName>
    </recommendedName>
</protein>
<keyword evidence="5" id="KW-1185">Reference proteome</keyword>